<evidence type="ECO:0000313" key="2">
    <source>
        <dbReference type="Proteomes" id="UP000318585"/>
    </source>
</evidence>
<proteinExistence type="predicted"/>
<accession>A0A553C8A7</accession>
<organism evidence="1 2">
    <name type="scientific">Flavobacterium franklandianum</name>
    <dbReference type="NCBI Taxonomy" id="2594430"/>
    <lineage>
        <taxon>Bacteria</taxon>
        <taxon>Pseudomonadati</taxon>
        <taxon>Bacteroidota</taxon>
        <taxon>Flavobacteriia</taxon>
        <taxon>Flavobacteriales</taxon>
        <taxon>Flavobacteriaceae</taxon>
        <taxon>Flavobacterium</taxon>
    </lineage>
</organism>
<dbReference type="Proteomes" id="UP000318585">
    <property type="component" value="Unassembled WGS sequence"/>
</dbReference>
<protein>
    <submittedName>
        <fullName evidence="1">Uncharacterized protein</fullName>
    </submittedName>
</protein>
<gene>
    <name evidence="1" type="ORF">FNW17_12285</name>
</gene>
<sequence>MKIIELTGVTKSNEITVSKGISSLIIATSLALTDFLNEKISIYIERANGNNVPIANKVKLQDFLLSATYGGEAIHSDGSFPTIAVCEIALDGAILLQEKENIKISLEDLRAPNTYAIYGVEHPLNTNNLMHWEQKSCAIEDLSKKIDVKGYDLAVIDLNNTVTDISYTYSNGQTIKYDPFELRALSVDVDPIQSIKNGIVSSRIGDKLCLPLVNVDFIDVNKNQGSIVNFVMRSVQTEA</sequence>
<evidence type="ECO:0000313" key="1">
    <source>
        <dbReference type="EMBL" id="TRX16734.1"/>
    </source>
</evidence>
<comment type="caution">
    <text evidence="1">The sequence shown here is derived from an EMBL/GenBank/DDBJ whole genome shotgun (WGS) entry which is preliminary data.</text>
</comment>
<reference evidence="1 2" key="1">
    <citation type="submission" date="2019-07" db="EMBL/GenBank/DDBJ databases">
        <title>Novel species of Flavobacterium.</title>
        <authorList>
            <person name="Liu Q."/>
            <person name="Xin Y.-H."/>
        </authorList>
    </citation>
    <scope>NUCLEOTIDE SEQUENCE [LARGE SCALE GENOMIC DNA]</scope>
    <source>
        <strain evidence="1 2">LB3P56</strain>
    </source>
</reference>
<dbReference type="EMBL" id="VJZR01000011">
    <property type="protein sequence ID" value="TRX16734.1"/>
    <property type="molecule type" value="Genomic_DNA"/>
</dbReference>
<dbReference type="AlphaFoldDB" id="A0A553C8A7"/>
<dbReference type="RefSeq" id="WP_144071780.1">
    <property type="nucleotide sequence ID" value="NZ_VJZR01000011.1"/>
</dbReference>
<name>A0A553C8A7_9FLAO</name>
<keyword evidence="2" id="KW-1185">Reference proteome</keyword>
<dbReference type="OrthoDB" id="1327497at2"/>